<accession>A0A9N9BA27</accession>
<dbReference type="EMBL" id="CAJVPJ010000853">
    <property type="protein sequence ID" value="CAG8560816.1"/>
    <property type="molecule type" value="Genomic_DNA"/>
</dbReference>
<feature type="compositionally biased region" description="Basic and acidic residues" evidence="1">
    <location>
        <begin position="102"/>
        <end position="116"/>
    </location>
</feature>
<reference evidence="3" key="1">
    <citation type="submission" date="2021-06" db="EMBL/GenBank/DDBJ databases">
        <authorList>
            <person name="Kallberg Y."/>
            <person name="Tangrot J."/>
            <person name="Rosling A."/>
        </authorList>
    </citation>
    <scope>NUCLEOTIDE SEQUENCE</scope>
    <source>
        <strain evidence="3">IA702</strain>
    </source>
</reference>
<feature type="region of interest" description="Disordered" evidence="1">
    <location>
        <begin position="102"/>
        <end position="160"/>
    </location>
</feature>
<evidence type="ECO:0000259" key="2">
    <source>
        <dbReference type="PROSITE" id="PS50076"/>
    </source>
</evidence>
<dbReference type="SMART" id="SM00271">
    <property type="entry name" value="DnaJ"/>
    <property type="match status" value="1"/>
</dbReference>
<gene>
    <name evidence="3" type="ORF">POCULU_LOCUS5498</name>
</gene>
<dbReference type="PROSITE" id="PS50076">
    <property type="entry name" value="DNAJ_2"/>
    <property type="match status" value="1"/>
</dbReference>
<dbReference type="SUPFAM" id="SSF47413">
    <property type="entry name" value="lambda repressor-like DNA-binding domains"/>
    <property type="match status" value="1"/>
</dbReference>
<dbReference type="SUPFAM" id="SSF46565">
    <property type="entry name" value="Chaperone J-domain"/>
    <property type="match status" value="1"/>
</dbReference>
<dbReference type="Gene3D" id="1.10.287.110">
    <property type="entry name" value="DnaJ domain"/>
    <property type="match status" value="1"/>
</dbReference>
<name>A0A9N9BA27_9GLOM</name>
<evidence type="ECO:0000313" key="3">
    <source>
        <dbReference type="EMBL" id="CAG8560816.1"/>
    </source>
</evidence>
<dbReference type="InterPro" id="IPR010982">
    <property type="entry name" value="Lambda_DNA-bd_dom_sf"/>
</dbReference>
<dbReference type="PRINTS" id="PR00625">
    <property type="entry name" value="JDOMAIN"/>
</dbReference>
<dbReference type="InterPro" id="IPR036869">
    <property type="entry name" value="J_dom_sf"/>
</dbReference>
<protein>
    <submittedName>
        <fullName evidence="3">6111_t:CDS:1</fullName>
    </submittedName>
</protein>
<dbReference type="GO" id="GO:0003677">
    <property type="term" value="F:DNA binding"/>
    <property type="evidence" value="ECO:0007669"/>
    <property type="project" value="InterPro"/>
</dbReference>
<dbReference type="OrthoDB" id="10250354at2759"/>
<dbReference type="AlphaFoldDB" id="A0A9N9BA27"/>
<evidence type="ECO:0000256" key="1">
    <source>
        <dbReference type="SAM" id="MobiDB-lite"/>
    </source>
</evidence>
<dbReference type="Proteomes" id="UP000789572">
    <property type="component" value="Unassembled WGS sequence"/>
</dbReference>
<dbReference type="PANTHER" id="PTHR24074">
    <property type="entry name" value="CO-CHAPERONE PROTEIN DJLA"/>
    <property type="match status" value="1"/>
</dbReference>
<feature type="compositionally biased region" description="Basic and acidic residues" evidence="1">
    <location>
        <begin position="127"/>
        <end position="142"/>
    </location>
</feature>
<feature type="domain" description="J" evidence="2">
    <location>
        <begin position="71"/>
        <end position="137"/>
    </location>
</feature>
<keyword evidence="4" id="KW-1185">Reference proteome</keyword>
<dbReference type="Pfam" id="PF00226">
    <property type="entry name" value="DnaJ"/>
    <property type="match status" value="1"/>
</dbReference>
<proteinExistence type="predicted"/>
<evidence type="ECO:0000313" key="4">
    <source>
        <dbReference type="Proteomes" id="UP000789572"/>
    </source>
</evidence>
<sequence length="160" mass="18706">MAKDPDLKPIHPGEILKSEFLEPLNMKGEELAKNLQVKKSIIRELLAEKRRMTVDLAYRLYFYFGVTNDLDYYQILEIDKNATQEEIKKSYKKLALKWHPDKNLNNQKEAETKMKEINQAYETLSDPQKRKEYDSKQNDKNNHYPNSNPSKDGKNSGAIA</sequence>
<dbReference type="CDD" id="cd06257">
    <property type="entry name" value="DnaJ"/>
    <property type="match status" value="1"/>
</dbReference>
<organism evidence="3 4">
    <name type="scientific">Paraglomus occultum</name>
    <dbReference type="NCBI Taxonomy" id="144539"/>
    <lineage>
        <taxon>Eukaryota</taxon>
        <taxon>Fungi</taxon>
        <taxon>Fungi incertae sedis</taxon>
        <taxon>Mucoromycota</taxon>
        <taxon>Glomeromycotina</taxon>
        <taxon>Glomeromycetes</taxon>
        <taxon>Paraglomerales</taxon>
        <taxon>Paraglomeraceae</taxon>
        <taxon>Paraglomus</taxon>
    </lineage>
</organism>
<comment type="caution">
    <text evidence="3">The sequence shown here is derived from an EMBL/GenBank/DDBJ whole genome shotgun (WGS) entry which is preliminary data.</text>
</comment>
<dbReference type="InterPro" id="IPR001623">
    <property type="entry name" value="DnaJ_domain"/>
</dbReference>
<dbReference type="InterPro" id="IPR013430">
    <property type="entry name" value="Toxin_antidote_HigA"/>
</dbReference>
<dbReference type="NCBIfam" id="TIGR02607">
    <property type="entry name" value="antidote_HigA"/>
    <property type="match status" value="1"/>
</dbReference>
<dbReference type="InterPro" id="IPR050817">
    <property type="entry name" value="DjlA_DnaK_co-chaperone"/>
</dbReference>
<dbReference type="Gene3D" id="1.10.260.40">
    <property type="entry name" value="lambda repressor-like DNA-binding domains"/>
    <property type="match status" value="1"/>
</dbReference>